<proteinExistence type="predicted"/>
<reference evidence="2" key="1">
    <citation type="submission" date="2021-01" db="EMBL/GenBank/DDBJ databases">
        <title>Whole genome shotgun sequence of Actinoplanes cyaneus NBRC 14990.</title>
        <authorList>
            <person name="Komaki H."/>
            <person name="Tamura T."/>
        </authorList>
    </citation>
    <scope>NUCLEOTIDE SEQUENCE</scope>
    <source>
        <strain evidence="2">NBRC 14990</strain>
    </source>
</reference>
<keyword evidence="3" id="KW-1185">Reference proteome</keyword>
<protein>
    <submittedName>
        <fullName evidence="2">Uncharacterized protein</fullName>
    </submittedName>
</protein>
<gene>
    <name evidence="2" type="ORF">Acy02nite_32130</name>
</gene>
<organism evidence="2 3">
    <name type="scientific">Actinoplanes cyaneus</name>
    <dbReference type="NCBI Taxonomy" id="52696"/>
    <lineage>
        <taxon>Bacteria</taxon>
        <taxon>Bacillati</taxon>
        <taxon>Actinomycetota</taxon>
        <taxon>Actinomycetes</taxon>
        <taxon>Micromonosporales</taxon>
        <taxon>Micromonosporaceae</taxon>
        <taxon>Actinoplanes</taxon>
    </lineage>
</organism>
<dbReference type="EMBL" id="BOMH01000024">
    <property type="protein sequence ID" value="GID65332.1"/>
    <property type="molecule type" value="Genomic_DNA"/>
</dbReference>
<comment type="caution">
    <text evidence="2">The sequence shown here is derived from an EMBL/GenBank/DDBJ whole genome shotgun (WGS) entry which is preliminary data.</text>
</comment>
<feature type="region of interest" description="Disordered" evidence="1">
    <location>
        <begin position="33"/>
        <end position="88"/>
    </location>
</feature>
<name>A0A919M487_9ACTN</name>
<sequence>MADHEADSLFEASARLQADATELCEQAAAALAAAQARRRRENRRSPSEPPVPCGQAGPGAGRCSWHPRGSRGDYSGAKSLPDHGEVPR</sequence>
<dbReference type="Proteomes" id="UP000619479">
    <property type="component" value="Unassembled WGS sequence"/>
</dbReference>
<accession>A0A919M487</accession>
<dbReference type="AlphaFoldDB" id="A0A919M487"/>
<evidence type="ECO:0000256" key="1">
    <source>
        <dbReference type="SAM" id="MobiDB-lite"/>
    </source>
</evidence>
<evidence type="ECO:0000313" key="3">
    <source>
        <dbReference type="Proteomes" id="UP000619479"/>
    </source>
</evidence>
<dbReference type="RefSeq" id="WP_203741297.1">
    <property type="nucleotide sequence ID" value="NZ_BAAAUC010000018.1"/>
</dbReference>
<evidence type="ECO:0000313" key="2">
    <source>
        <dbReference type="EMBL" id="GID65332.1"/>
    </source>
</evidence>